<evidence type="ECO:0000313" key="2">
    <source>
        <dbReference type="Proteomes" id="UP000292052"/>
    </source>
</evidence>
<gene>
    <name evidence="1" type="ORF">BDFB_000156</name>
</gene>
<dbReference type="Proteomes" id="UP000292052">
    <property type="component" value="Unassembled WGS sequence"/>
</dbReference>
<comment type="caution">
    <text evidence="1">The sequence shown here is derived from an EMBL/GenBank/DDBJ whole genome shotgun (WGS) entry which is preliminary data.</text>
</comment>
<keyword evidence="2" id="KW-1185">Reference proteome</keyword>
<dbReference type="AlphaFoldDB" id="A0A482VVP4"/>
<name>A0A482VVP4_ASBVE</name>
<accession>A0A482VVP4</accession>
<organism evidence="1 2">
    <name type="scientific">Asbolus verrucosus</name>
    <name type="common">Desert ironclad beetle</name>
    <dbReference type="NCBI Taxonomy" id="1661398"/>
    <lineage>
        <taxon>Eukaryota</taxon>
        <taxon>Metazoa</taxon>
        <taxon>Ecdysozoa</taxon>
        <taxon>Arthropoda</taxon>
        <taxon>Hexapoda</taxon>
        <taxon>Insecta</taxon>
        <taxon>Pterygota</taxon>
        <taxon>Neoptera</taxon>
        <taxon>Endopterygota</taxon>
        <taxon>Coleoptera</taxon>
        <taxon>Polyphaga</taxon>
        <taxon>Cucujiformia</taxon>
        <taxon>Tenebrionidae</taxon>
        <taxon>Pimeliinae</taxon>
        <taxon>Asbolus</taxon>
    </lineage>
</organism>
<protein>
    <submittedName>
        <fullName evidence="1">Uncharacterized protein</fullName>
    </submittedName>
</protein>
<reference evidence="1 2" key="1">
    <citation type="submission" date="2017-03" db="EMBL/GenBank/DDBJ databases">
        <title>Genome of the blue death feigning beetle - Asbolus verrucosus.</title>
        <authorList>
            <person name="Rider S.D."/>
        </authorList>
    </citation>
    <scope>NUCLEOTIDE SEQUENCE [LARGE SCALE GENOMIC DNA]</scope>
    <source>
        <strain evidence="1">Butters</strain>
        <tissue evidence="1">Head and leg muscle</tissue>
    </source>
</reference>
<sequence length="62" mass="7105">MLDVKLLITVQFAVVNQDILVILSLDVIQYHVRKLTPSRTSPSSYKSLSTISMWTFVDLSRH</sequence>
<proteinExistence type="predicted"/>
<evidence type="ECO:0000313" key="1">
    <source>
        <dbReference type="EMBL" id="RZC36327.1"/>
    </source>
</evidence>
<dbReference type="EMBL" id="QDEB01063094">
    <property type="protein sequence ID" value="RZC36327.1"/>
    <property type="molecule type" value="Genomic_DNA"/>
</dbReference>